<organism evidence="2 3">
    <name type="scientific">Streptomyces venezuelae</name>
    <dbReference type="NCBI Taxonomy" id="54571"/>
    <lineage>
        <taxon>Bacteria</taxon>
        <taxon>Bacillati</taxon>
        <taxon>Actinomycetota</taxon>
        <taxon>Actinomycetes</taxon>
        <taxon>Kitasatosporales</taxon>
        <taxon>Streptomycetaceae</taxon>
        <taxon>Streptomyces</taxon>
    </lineage>
</organism>
<protein>
    <recommendedName>
        <fullName evidence="4">ATP-binding protein</fullName>
    </recommendedName>
</protein>
<dbReference type="SUPFAM" id="SSF52540">
    <property type="entry name" value="P-loop containing nucleoside triphosphate hydrolases"/>
    <property type="match status" value="1"/>
</dbReference>
<feature type="region of interest" description="Disordered" evidence="1">
    <location>
        <begin position="131"/>
        <end position="161"/>
    </location>
</feature>
<reference evidence="2 3" key="1">
    <citation type="submission" date="2018-05" db="EMBL/GenBank/DDBJ databases">
        <title>Streptomyces venezuelae.</title>
        <authorList>
            <person name="Kim W."/>
            <person name="Lee N."/>
            <person name="Cho B.-K."/>
        </authorList>
    </citation>
    <scope>NUCLEOTIDE SEQUENCE [LARGE SCALE GENOMIC DNA]</scope>
    <source>
        <strain evidence="2 3">ATCC 14585</strain>
    </source>
</reference>
<evidence type="ECO:0008006" key="4">
    <source>
        <dbReference type="Google" id="ProtNLM"/>
    </source>
</evidence>
<dbReference type="EMBL" id="CP029191">
    <property type="protein sequence ID" value="QES45247.1"/>
    <property type="molecule type" value="Genomic_DNA"/>
</dbReference>
<dbReference type="AlphaFoldDB" id="A0A5P2CTB7"/>
<dbReference type="RefSeq" id="WP_150187557.1">
    <property type="nucleotide sequence ID" value="NZ_CP029191.1"/>
</dbReference>
<evidence type="ECO:0000313" key="2">
    <source>
        <dbReference type="EMBL" id="QES45247.1"/>
    </source>
</evidence>
<sequence>MTLHVVIGPPAAGKSTWVNDRAKPGDIVVDYDRIANALTSIHAEPHGHRRPHATVAFRAREAAITEALRHVKDHDVYIIHSVPKPQAMTRYEKHGAEIVVLDPGRDVVEARCRAERPENYMDGVKRWYRSGLRPRPAPRQAPANDTAPQGAPRPAAGSRVW</sequence>
<dbReference type="Gene3D" id="3.40.50.300">
    <property type="entry name" value="P-loop containing nucleotide triphosphate hydrolases"/>
    <property type="match status" value="1"/>
</dbReference>
<dbReference type="Proteomes" id="UP000324015">
    <property type="component" value="Chromosome"/>
</dbReference>
<gene>
    <name evidence="2" type="ORF">DEJ49_33450</name>
</gene>
<accession>A0A5P2CTB7</accession>
<proteinExistence type="predicted"/>
<name>A0A5P2CTB7_STRVZ</name>
<evidence type="ECO:0000256" key="1">
    <source>
        <dbReference type="SAM" id="MobiDB-lite"/>
    </source>
</evidence>
<dbReference type="InterPro" id="IPR027417">
    <property type="entry name" value="P-loop_NTPase"/>
</dbReference>
<evidence type="ECO:0000313" key="3">
    <source>
        <dbReference type="Proteomes" id="UP000324015"/>
    </source>
</evidence>